<evidence type="ECO:0000313" key="1">
    <source>
        <dbReference type="EMBL" id="MBO1515018.1"/>
    </source>
</evidence>
<keyword evidence="1" id="KW-0378">Hydrolase</keyword>
<dbReference type="SFLD" id="SFLDS00003">
    <property type="entry name" value="Haloacid_Dehalogenase"/>
    <property type="match status" value="1"/>
</dbReference>
<dbReference type="InterPro" id="IPR023214">
    <property type="entry name" value="HAD_sf"/>
</dbReference>
<dbReference type="Gene3D" id="3.40.50.1000">
    <property type="entry name" value="HAD superfamily/HAD-like"/>
    <property type="match status" value="1"/>
</dbReference>
<proteinExistence type="predicted"/>
<dbReference type="InterPro" id="IPR000150">
    <property type="entry name" value="Cof"/>
</dbReference>
<dbReference type="Pfam" id="PF08282">
    <property type="entry name" value="Hydrolase_3"/>
    <property type="match status" value="1"/>
</dbReference>
<keyword evidence="2" id="KW-1185">Reference proteome</keyword>
<dbReference type="CDD" id="cd07517">
    <property type="entry name" value="HAD_HPP"/>
    <property type="match status" value="1"/>
</dbReference>
<protein>
    <submittedName>
        <fullName evidence="1">Cof-type HAD-IIB family hydrolase</fullName>
    </submittedName>
</protein>
<dbReference type="PANTHER" id="PTHR10000">
    <property type="entry name" value="PHOSPHOSERINE PHOSPHATASE"/>
    <property type="match status" value="1"/>
</dbReference>
<name>A0ABS3NAQ8_9BACI</name>
<dbReference type="InterPro" id="IPR036412">
    <property type="entry name" value="HAD-like_sf"/>
</dbReference>
<dbReference type="NCBIfam" id="TIGR01484">
    <property type="entry name" value="HAD-SF-IIB"/>
    <property type="match status" value="1"/>
</dbReference>
<dbReference type="PROSITE" id="PS01229">
    <property type="entry name" value="COF_2"/>
    <property type="match status" value="1"/>
</dbReference>
<dbReference type="InterPro" id="IPR006379">
    <property type="entry name" value="HAD-SF_hydro_IIB"/>
</dbReference>
<dbReference type="Gene3D" id="3.30.1240.10">
    <property type="match status" value="1"/>
</dbReference>
<dbReference type="GO" id="GO:0016787">
    <property type="term" value="F:hydrolase activity"/>
    <property type="evidence" value="ECO:0007669"/>
    <property type="project" value="UniProtKB-KW"/>
</dbReference>
<organism evidence="1 2">
    <name type="scientific">Metabacillus bambusae</name>
    <dbReference type="NCBI Taxonomy" id="2795218"/>
    <lineage>
        <taxon>Bacteria</taxon>
        <taxon>Bacillati</taxon>
        <taxon>Bacillota</taxon>
        <taxon>Bacilli</taxon>
        <taxon>Bacillales</taxon>
        <taxon>Bacillaceae</taxon>
        <taxon>Metabacillus</taxon>
    </lineage>
</organism>
<dbReference type="SUPFAM" id="SSF56784">
    <property type="entry name" value="HAD-like"/>
    <property type="match status" value="1"/>
</dbReference>
<dbReference type="SFLD" id="SFLDG01140">
    <property type="entry name" value="C2.B:_Phosphomannomutase_and_P"/>
    <property type="match status" value="1"/>
</dbReference>
<dbReference type="EMBL" id="JAGDEL010000029">
    <property type="protein sequence ID" value="MBO1515018.1"/>
    <property type="molecule type" value="Genomic_DNA"/>
</dbReference>
<accession>A0ABS3NAQ8</accession>
<dbReference type="NCBIfam" id="TIGR00099">
    <property type="entry name" value="Cof-subfamily"/>
    <property type="match status" value="1"/>
</dbReference>
<dbReference type="PANTHER" id="PTHR10000:SF25">
    <property type="entry name" value="PHOSPHATASE YKRA-RELATED"/>
    <property type="match status" value="1"/>
</dbReference>
<evidence type="ECO:0000313" key="2">
    <source>
        <dbReference type="Proteomes" id="UP000663981"/>
    </source>
</evidence>
<gene>
    <name evidence="1" type="ORF">I7822_25675</name>
</gene>
<comment type="caution">
    <text evidence="1">The sequence shown here is derived from an EMBL/GenBank/DDBJ whole genome shotgun (WGS) entry which is preliminary data.</text>
</comment>
<dbReference type="SFLD" id="SFLDG01144">
    <property type="entry name" value="C2.B.4:_PGP_Like"/>
    <property type="match status" value="1"/>
</dbReference>
<sequence length="300" mass="33779">MRSINYSVVTKYKYLSNGIENVCSGICIEEEVFNIKKIVFFDLDGTILNEDKVIPESTKGAIHLLQEKGIYTVISTGRVPQMFDWILDELNIDSYVYINGQYVVFEGKEIYSNPMDPNMLHDITRLAISKGHAVGYCNHQYVTACKKDHEFITTSFNRLKMDYPLVDPNFYQHSPVYQGHLYCEDQDQQTYETSYPGYNFVRWDNCAADILPKGCSKAIGIQKMLEATGIDVENSYAFGDGLNDLEMLEMVGTGIAMGNAVDEAKAVADYVTTSCSNDGIWNGLVSLGLLKKDLKVRIPI</sequence>
<reference evidence="1 2" key="1">
    <citation type="submission" date="2021-03" db="EMBL/GenBank/DDBJ databases">
        <title>Whole genome sequence of Metabacillus bambusae BG109.</title>
        <authorList>
            <person name="Jeong J.W."/>
        </authorList>
    </citation>
    <scope>NUCLEOTIDE SEQUENCE [LARGE SCALE GENOMIC DNA]</scope>
    <source>
        <strain evidence="1 2">BG109</strain>
    </source>
</reference>
<dbReference type="Proteomes" id="UP000663981">
    <property type="component" value="Unassembled WGS sequence"/>
</dbReference>
<dbReference type="PROSITE" id="PS01228">
    <property type="entry name" value="COF_1"/>
    <property type="match status" value="1"/>
</dbReference>